<comment type="subcellular location">
    <subcellularLocation>
        <location evidence="1">Cell membrane</location>
        <topology evidence="1">Single-pass membrane protein</topology>
    </subcellularLocation>
    <subcellularLocation>
        <location evidence="7">Cell membrane</location>
        <topology evidence="7">Single-pass type II membrane protein</topology>
    </subcellularLocation>
</comment>
<evidence type="ECO:0000256" key="1">
    <source>
        <dbReference type="ARBA" id="ARBA00004162"/>
    </source>
</evidence>
<gene>
    <name evidence="8" type="ORF">ETAA8_03860</name>
</gene>
<evidence type="ECO:0000256" key="4">
    <source>
        <dbReference type="ARBA" id="ARBA00022692"/>
    </source>
</evidence>
<sequence length="149" mass="16859">MGFKLKRKEVEQYEIDMTPMIDMTFQLIAFFMILINFEAAEQDSRVVLPSSQLAKPPEAPFETPITIQMTKDGNPLLAAEVYADRKALIPKLKNEVYVLQTQNSSAANATIIIRAHKDCKTGDVQDLIKVCQEVGFEKFTLRANEEIGY</sequence>
<dbReference type="EMBL" id="CP036274">
    <property type="protein sequence ID" value="QDU25321.1"/>
    <property type="molecule type" value="Genomic_DNA"/>
</dbReference>
<proteinExistence type="inferred from homology"/>
<reference evidence="8 9" key="1">
    <citation type="submission" date="2019-02" db="EMBL/GenBank/DDBJ databases">
        <title>Deep-cultivation of Planctomycetes and their phenomic and genomic characterization uncovers novel biology.</title>
        <authorList>
            <person name="Wiegand S."/>
            <person name="Jogler M."/>
            <person name="Boedeker C."/>
            <person name="Pinto D."/>
            <person name="Vollmers J."/>
            <person name="Rivas-Marin E."/>
            <person name="Kohn T."/>
            <person name="Peeters S.H."/>
            <person name="Heuer A."/>
            <person name="Rast P."/>
            <person name="Oberbeckmann S."/>
            <person name="Bunk B."/>
            <person name="Jeske O."/>
            <person name="Meyerdierks A."/>
            <person name="Storesund J.E."/>
            <person name="Kallscheuer N."/>
            <person name="Luecker S."/>
            <person name="Lage O.M."/>
            <person name="Pohl T."/>
            <person name="Merkel B.J."/>
            <person name="Hornburger P."/>
            <person name="Mueller R.-W."/>
            <person name="Bruemmer F."/>
            <person name="Labrenz M."/>
            <person name="Spormann A.M."/>
            <person name="Op den Camp H."/>
            <person name="Overmann J."/>
            <person name="Amann R."/>
            <person name="Jetten M.S.M."/>
            <person name="Mascher T."/>
            <person name="Medema M.H."/>
            <person name="Devos D.P."/>
            <person name="Kaster A.-K."/>
            <person name="Ovreas L."/>
            <person name="Rohde M."/>
            <person name="Galperin M.Y."/>
            <person name="Jogler C."/>
        </authorList>
    </citation>
    <scope>NUCLEOTIDE SEQUENCE [LARGE SCALE GENOMIC DNA]</scope>
    <source>
        <strain evidence="8 9">ETA_A8</strain>
    </source>
</reference>
<accession>A0A517Y4Z8</accession>
<dbReference type="Proteomes" id="UP000315017">
    <property type="component" value="Chromosome"/>
</dbReference>
<evidence type="ECO:0000256" key="5">
    <source>
        <dbReference type="ARBA" id="ARBA00022989"/>
    </source>
</evidence>
<dbReference type="AlphaFoldDB" id="A0A517Y4Z8"/>
<keyword evidence="4 7" id="KW-0812">Transmembrane</keyword>
<comment type="similarity">
    <text evidence="2 7">Belongs to the ExbD/TolR family.</text>
</comment>
<evidence type="ECO:0000256" key="6">
    <source>
        <dbReference type="ARBA" id="ARBA00023136"/>
    </source>
</evidence>
<dbReference type="InterPro" id="IPR003400">
    <property type="entry name" value="ExbD"/>
</dbReference>
<dbReference type="Gene3D" id="3.30.420.270">
    <property type="match status" value="1"/>
</dbReference>
<keyword evidence="9" id="KW-1185">Reference proteome</keyword>
<dbReference type="RefSeq" id="WP_145084078.1">
    <property type="nucleotide sequence ID" value="NZ_CP036274.1"/>
</dbReference>
<organism evidence="8 9">
    <name type="scientific">Anatilimnocola aggregata</name>
    <dbReference type="NCBI Taxonomy" id="2528021"/>
    <lineage>
        <taxon>Bacteria</taxon>
        <taxon>Pseudomonadati</taxon>
        <taxon>Planctomycetota</taxon>
        <taxon>Planctomycetia</taxon>
        <taxon>Pirellulales</taxon>
        <taxon>Pirellulaceae</taxon>
        <taxon>Anatilimnocola</taxon>
    </lineage>
</organism>
<evidence type="ECO:0000256" key="2">
    <source>
        <dbReference type="ARBA" id="ARBA00005811"/>
    </source>
</evidence>
<keyword evidence="7" id="KW-0653">Protein transport</keyword>
<evidence type="ECO:0000256" key="7">
    <source>
        <dbReference type="RuleBase" id="RU003879"/>
    </source>
</evidence>
<dbReference type="Pfam" id="PF02472">
    <property type="entry name" value="ExbD"/>
    <property type="match status" value="1"/>
</dbReference>
<dbReference type="KEGG" id="aagg:ETAA8_03860"/>
<keyword evidence="6" id="KW-0472">Membrane</keyword>
<dbReference type="PANTHER" id="PTHR30558:SF3">
    <property type="entry name" value="BIOPOLYMER TRANSPORT PROTEIN EXBD-RELATED"/>
    <property type="match status" value="1"/>
</dbReference>
<name>A0A517Y4Z8_9BACT</name>
<keyword evidence="7" id="KW-0813">Transport</keyword>
<evidence type="ECO:0000313" key="9">
    <source>
        <dbReference type="Proteomes" id="UP000315017"/>
    </source>
</evidence>
<keyword evidence="5" id="KW-1133">Transmembrane helix</keyword>
<dbReference type="GO" id="GO:0022857">
    <property type="term" value="F:transmembrane transporter activity"/>
    <property type="evidence" value="ECO:0007669"/>
    <property type="project" value="InterPro"/>
</dbReference>
<protein>
    <submittedName>
        <fullName evidence="8">Biopolymer transport protein ExbD</fullName>
    </submittedName>
</protein>
<dbReference type="PANTHER" id="PTHR30558">
    <property type="entry name" value="EXBD MEMBRANE COMPONENT OF PMF-DRIVEN MACROMOLECULE IMPORT SYSTEM"/>
    <property type="match status" value="1"/>
</dbReference>
<evidence type="ECO:0000256" key="3">
    <source>
        <dbReference type="ARBA" id="ARBA00022475"/>
    </source>
</evidence>
<dbReference type="GO" id="GO:0015031">
    <property type="term" value="P:protein transport"/>
    <property type="evidence" value="ECO:0007669"/>
    <property type="project" value="UniProtKB-KW"/>
</dbReference>
<dbReference type="OrthoDB" id="284492at2"/>
<keyword evidence="3" id="KW-1003">Cell membrane</keyword>
<dbReference type="GO" id="GO:0005886">
    <property type="term" value="C:plasma membrane"/>
    <property type="evidence" value="ECO:0007669"/>
    <property type="project" value="UniProtKB-SubCell"/>
</dbReference>
<evidence type="ECO:0000313" key="8">
    <source>
        <dbReference type="EMBL" id="QDU25321.1"/>
    </source>
</evidence>